<dbReference type="InterPro" id="IPR000399">
    <property type="entry name" value="TPP-bd_CS"/>
</dbReference>
<dbReference type="PANTHER" id="PTHR18968">
    <property type="entry name" value="THIAMINE PYROPHOSPHATE ENZYMES"/>
    <property type="match status" value="1"/>
</dbReference>
<reference evidence="7 8" key="1">
    <citation type="journal article" date="2019" name="Nat. Microbiol.">
        <title>Mediterranean grassland soil C-N compound turnover is dependent on rainfall and depth, and is mediated by genomically divergent microorganisms.</title>
        <authorList>
            <person name="Diamond S."/>
            <person name="Andeer P.F."/>
            <person name="Li Z."/>
            <person name="Crits-Christoph A."/>
            <person name="Burstein D."/>
            <person name="Anantharaman K."/>
            <person name="Lane K.R."/>
            <person name="Thomas B.C."/>
            <person name="Pan C."/>
            <person name="Northen T.R."/>
            <person name="Banfield J.F."/>
        </authorList>
    </citation>
    <scope>NUCLEOTIDE SEQUENCE [LARGE SCALE GENOMIC DNA]</scope>
    <source>
        <strain evidence="7">NP_3</strain>
    </source>
</reference>
<dbReference type="AlphaFoldDB" id="A0A537JUR0"/>
<dbReference type="GO" id="GO:0030976">
    <property type="term" value="F:thiamine pyrophosphate binding"/>
    <property type="evidence" value="ECO:0007669"/>
    <property type="project" value="InterPro"/>
</dbReference>
<dbReference type="InterPro" id="IPR029061">
    <property type="entry name" value="THDP-binding"/>
</dbReference>
<feature type="domain" description="Thiamine pyrophosphate enzyme TPP-binding" evidence="5">
    <location>
        <begin position="402"/>
        <end position="543"/>
    </location>
</feature>
<dbReference type="InterPro" id="IPR012000">
    <property type="entry name" value="Thiamin_PyroP_enz_cen_dom"/>
</dbReference>
<dbReference type="InterPro" id="IPR012001">
    <property type="entry name" value="Thiamin_PyroP_enz_TPP-bd_dom"/>
</dbReference>
<dbReference type="GO" id="GO:0009097">
    <property type="term" value="P:isoleucine biosynthetic process"/>
    <property type="evidence" value="ECO:0007669"/>
    <property type="project" value="TreeGrafter"/>
</dbReference>
<evidence type="ECO:0000256" key="1">
    <source>
        <dbReference type="ARBA" id="ARBA00007812"/>
    </source>
</evidence>
<dbReference type="Pfam" id="PF02776">
    <property type="entry name" value="TPP_enzyme_N"/>
    <property type="match status" value="1"/>
</dbReference>
<feature type="domain" description="Thiamine pyrophosphate enzyme central" evidence="4">
    <location>
        <begin position="212"/>
        <end position="338"/>
    </location>
</feature>
<keyword evidence="2 3" id="KW-0786">Thiamine pyrophosphate</keyword>
<evidence type="ECO:0000313" key="8">
    <source>
        <dbReference type="Proteomes" id="UP000318509"/>
    </source>
</evidence>
<dbReference type="PROSITE" id="PS00187">
    <property type="entry name" value="TPP_ENZYMES"/>
    <property type="match status" value="1"/>
</dbReference>
<evidence type="ECO:0000256" key="2">
    <source>
        <dbReference type="ARBA" id="ARBA00023052"/>
    </source>
</evidence>
<dbReference type="GO" id="GO:0000287">
    <property type="term" value="F:magnesium ion binding"/>
    <property type="evidence" value="ECO:0007669"/>
    <property type="project" value="InterPro"/>
</dbReference>
<dbReference type="InterPro" id="IPR011766">
    <property type="entry name" value="TPP_enzyme_TPP-bd"/>
</dbReference>
<dbReference type="Gene3D" id="3.40.50.1220">
    <property type="entry name" value="TPP-binding domain"/>
    <property type="match status" value="1"/>
</dbReference>
<dbReference type="GO" id="GO:0005948">
    <property type="term" value="C:acetolactate synthase complex"/>
    <property type="evidence" value="ECO:0007669"/>
    <property type="project" value="TreeGrafter"/>
</dbReference>
<dbReference type="Pfam" id="PF00205">
    <property type="entry name" value="TPP_enzyme_M"/>
    <property type="match status" value="1"/>
</dbReference>
<organism evidence="7 8">
    <name type="scientific">Candidatus Segetimicrobium genomatis</name>
    <dbReference type="NCBI Taxonomy" id="2569760"/>
    <lineage>
        <taxon>Bacteria</taxon>
        <taxon>Bacillati</taxon>
        <taxon>Candidatus Sysuimicrobiota</taxon>
        <taxon>Candidatus Sysuimicrobiia</taxon>
        <taxon>Candidatus Sysuimicrobiales</taxon>
        <taxon>Candidatus Segetimicrobiaceae</taxon>
        <taxon>Candidatus Segetimicrobium</taxon>
    </lineage>
</organism>
<feature type="domain" description="Thiamine pyrophosphate enzyme N-terminal TPP-binding" evidence="6">
    <location>
        <begin position="23"/>
        <end position="141"/>
    </location>
</feature>
<dbReference type="CDD" id="cd07035">
    <property type="entry name" value="TPP_PYR_POX_like"/>
    <property type="match status" value="1"/>
</dbReference>
<sequence>MDREVDRVPVASGRGRGPVTRLTGGQALVRCLKAQGIEVVFGLPGVQLDWLFDALSQERGAITVYHTRHEQAVSYMADGYARTTGRIGTCVMVPGPGVLNAMAGLATAYACSSPVLCVTGQIPSHQIGAGRGLLHEIKDQLTALRSVTKWAARASTPEEIPEIAREAFRQVQTGHVRPVAVEIPLDTLQASADVAPMDPVAGERQAGDAEAIERAARALGRAERPIIFAGGGVIRSAAWEALQRLAEILQAPVVMSGNGIGALSSRHYLAQTMVAGPDLLPAADVVLIAGTRFLQPASATWAPRRGQTLIQLDIDPEEIGRNCPAEIGIVADAGWGLGELAARVPRHNRKRESRREELTAVQQRVHERLFAIQPQAAYAMAIREALPDDGILVSESTQVGYWAQFGGFPVYHPRTLLTSGYQGTLGYGFATALGAQVGAPGRKVVSINGDGGFMYNVQELATMVLHRINVVAVVFNDNAYGNVRRIQQQSFGGRLIASNLHNPDFVKLAESFGVDGRRVERPEALRTALEEALSRDRPALIEVPVGEMPSAWEVVRPGHRG</sequence>
<evidence type="ECO:0000256" key="3">
    <source>
        <dbReference type="RuleBase" id="RU362132"/>
    </source>
</evidence>
<evidence type="ECO:0000259" key="4">
    <source>
        <dbReference type="Pfam" id="PF00205"/>
    </source>
</evidence>
<dbReference type="NCBIfam" id="NF006122">
    <property type="entry name" value="PRK08266.1"/>
    <property type="match status" value="1"/>
</dbReference>
<evidence type="ECO:0000313" key="7">
    <source>
        <dbReference type="EMBL" id="TMI87281.1"/>
    </source>
</evidence>
<dbReference type="GO" id="GO:0003984">
    <property type="term" value="F:acetolactate synthase activity"/>
    <property type="evidence" value="ECO:0007669"/>
    <property type="project" value="TreeGrafter"/>
</dbReference>
<protein>
    <submittedName>
        <fullName evidence="7">Thiamine pyrophosphate-binding protein</fullName>
    </submittedName>
</protein>
<evidence type="ECO:0000259" key="6">
    <source>
        <dbReference type="Pfam" id="PF02776"/>
    </source>
</evidence>
<dbReference type="SUPFAM" id="SSF52467">
    <property type="entry name" value="DHS-like NAD/FAD-binding domain"/>
    <property type="match status" value="1"/>
</dbReference>
<dbReference type="GO" id="GO:0050660">
    <property type="term" value="F:flavin adenine dinucleotide binding"/>
    <property type="evidence" value="ECO:0007669"/>
    <property type="project" value="TreeGrafter"/>
</dbReference>
<dbReference type="PANTHER" id="PTHR18968:SF167">
    <property type="entry name" value="ACETOLACTATE SYNTHASE LARGE SUBUNIT ILVB2-RELATED"/>
    <property type="match status" value="1"/>
</dbReference>
<proteinExistence type="inferred from homology"/>
<dbReference type="Pfam" id="PF02775">
    <property type="entry name" value="TPP_enzyme_C"/>
    <property type="match status" value="1"/>
</dbReference>
<gene>
    <name evidence="7" type="ORF">E6H00_16110</name>
</gene>
<dbReference type="Gene3D" id="3.40.50.970">
    <property type="match status" value="2"/>
</dbReference>
<dbReference type="InterPro" id="IPR029035">
    <property type="entry name" value="DHS-like_NAD/FAD-binding_dom"/>
</dbReference>
<comment type="similarity">
    <text evidence="1 3">Belongs to the TPP enzyme family.</text>
</comment>
<dbReference type="SUPFAM" id="SSF52518">
    <property type="entry name" value="Thiamin diphosphate-binding fold (THDP-binding)"/>
    <property type="match status" value="2"/>
</dbReference>
<dbReference type="InterPro" id="IPR045229">
    <property type="entry name" value="TPP_enz"/>
</dbReference>
<name>A0A537JUR0_9BACT</name>
<dbReference type="Proteomes" id="UP000318509">
    <property type="component" value="Unassembled WGS sequence"/>
</dbReference>
<accession>A0A537JUR0</accession>
<comment type="caution">
    <text evidence="7">The sequence shown here is derived from an EMBL/GenBank/DDBJ whole genome shotgun (WGS) entry which is preliminary data.</text>
</comment>
<dbReference type="EMBL" id="VBAK01000163">
    <property type="protein sequence ID" value="TMI87281.1"/>
    <property type="molecule type" value="Genomic_DNA"/>
</dbReference>
<evidence type="ECO:0000259" key="5">
    <source>
        <dbReference type="Pfam" id="PF02775"/>
    </source>
</evidence>
<dbReference type="GO" id="GO:0009099">
    <property type="term" value="P:L-valine biosynthetic process"/>
    <property type="evidence" value="ECO:0007669"/>
    <property type="project" value="TreeGrafter"/>
</dbReference>